<dbReference type="PROSITE" id="PS51186">
    <property type="entry name" value="GNAT"/>
    <property type="match status" value="1"/>
</dbReference>
<evidence type="ECO:0000259" key="3">
    <source>
        <dbReference type="PROSITE" id="PS51186"/>
    </source>
</evidence>
<gene>
    <name evidence="4" type="ORF">CLV43_103729</name>
</gene>
<dbReference type="GO" id="GO:0016747">
    <property type="term" value="F:acyltransferase activity, transferring groups other than amino-acyl groups"/>
    <property type="evidence" value="ECO:0007669"/>
    <property type="project" value="InterPro"/>
</dbReference>
<evidence type="ECO:0000313" key="4">
    <source>
        <dbReference type="EMBL" id="PRY43978.1"/>
    </source>
</evidence>
<protein>
    <submittedName>
        <fullName evidence="4">Acetyltransferase (GNAT) family protein</fullName>
    </submittedName>
</protein>
<proteinExistence type="predicted"/>
<name>A0A2T0TED0_9PSEU</name>
<dbReference type="InterPro" id="IPR016181">
    <property type="entry name" value="Acyl_CoA_acyltransferase"/>
</dbReference>
<dbReference type="OrthoDB" id="70840at2"/>
<sequence length="171" mass="19271">MTVDQVRLEVRRVSPADPATAPMMAELTHEYVTRYGERAREEMARYPTLVFEPPDGTLLLLVEGGEPVAGGAFKRYDERTAELKRIWTAAGHRRRGLGRRVVLELEREAAALDYRRVYLTTGTRQPEAKALYLALGYTPLFDVDAAPPTSGPLPFGKTLPCRTPPYEEHWT</sequence>
<accession>A0A2T0TED0</accession>
<comment type="caution">
    <text evidence="4">The sequence shown here is derived from an EMBL/GenBank/DDBJ whole genome shotgun (WGS) entry which is preliminary data.</text>
</comment>
<dbReference type="AlphaFoldDB" id="A0A2T0TED0"/>
<evidence type="ECO:0000256" key="2">
    <source>
        <dbReference type="ARBA" id="ARBA00023315"/>
    </source>
</evidence>
<dbReference type="InterPro" id="IPR000182">
    <property type="entry name" value="GNAT_dom"/>
</dbReference>
<dbReference type="PANTHER" id="PTHR43877">
    <property type="entry name" value="AMINOALKYLPHOSPHONATE N-ACETYLTRANSFERASE-RELATED-RELATED"/>
    <property type="match status" value="1"/>
</dbReference>
<dbReference type="PANTHER" id="PTHR43877:SF2">
    <property type="entry name" value="AMINOALKYLPHOSPHONATE N-ACETYLTRANSFERASE-RELATED"/>
    <property type="match status" value="1"/>
</dbReference>
<reference evidence="4 5" key="1">
    <citation type="submission" date="2018-03" db="EMBL/GenBank/DDBJ databases">
        <title>Genomic Encyclopedia of Archaeal and Bacterial Type Strains, Phase II (KMG-II): from individual species to whole genera.</title>
        <authorList>
            <person name="Goeker M."/>
        </authorList>
    </citation>
    <scope>NUCLEOTIDE SEQUENCE [LARGE SCALE GENOMIC DNA]</scope>
    <source>
        <strain evidence="4 5">DSM 44720</strain>
    </source>
</reference>
<dbReference type="InterPro" id="IPR050832">
    <property type="entry name" value="Bact_Acetyltransf"/>
</dbReference>
<dbReference type="EMBL" id="PVTF01000003">
    <property type="protein sequence ID" value="PRY43978.1"/>
    <property type="molecule type" value="Genomic_DNA"/>
</dbReference>
<dbReference type="Proteomes" id="UP000239494">
    <property type="component" value="Unassembled WGS sequence"/>
</dbReference>
<keyword evidence="2" id="KW-0012">Acyltransferase</keyword>
<keyword evidence="1 4" id="KW-0808">Transferase</keyword>
<dbReference type="SUPFAM" id="SSF55729">
    <property type="entry name" value="Acyl-CoA N-acyltransferases (Nat)"/>
    <property type="match status" value="1"/>
</dbReference>
<evidence type="ECO:0000256" key="1">
    <source>
        <dbReference type="ARBA" id="ARBA00022679"/>
    </source>
</evidence>
<feature type="domain" description="N-acetyltransferase" evidence="3">
    <location>
        <begin position="11"/>
        <end position="160"/>
    </location>
</feature>
<organism evidence="4 5">
    <name type="scientific">Umezawaea tangerina</name>
    <dbReference type="NCBI Taxonomy" id="84725"/>
    <lineage>
        <taxon>Bacteria</taxon>
        <taxon>Bacillati</taxon>
        <taxon>Actinomycetota</taxon>
        <taxon>Actinomycetes</taxon>
        <taxon>Pseudonocardiales</taxon>
        <taxon>Pseudonocardiaceae</taxon>
        <taxon>Umezawaea</taxon>
    </lineage>
</organism>
<dbReference type="Pfam" id="PF00583">
    <property type="entry name" value="Acetyltransf_1"/>
    <property type="match status" value="1"/>
</dbReference>
<dbReference type="Gene3D" id="3.40.630.30">
    <property type="match status" value="1"/>
</dbReference>
<evidence type="ECO:0000313" key="5">
    <source>
        <dbReference type="Proteomes" id="UP000239494"/>
    </source>
</evidence>
<keyword evidence="5" id="KW-1185">Reference proteome</keyword>
<dbReference type="RefSeq" id="WP_106187468.1">
    <property type="nucleotide sequence ID" value="NZ_PVTF01000003.1"/>
</dbReference>